<protein>
    <submittedName>
        <fullName evidence="1">Glycosyl transferase group 1</fullName>
    </submittedName>
</protein>
<dbReference type="eggNOG" id="COG0438">
    <property type="taxonomic scope" value="Bacteria"/>
</dbReference>
<dbReference type="SUPFAM" id="SSF53756">
    <property type="entry name" value="UDP-Glycosyltransferase/glycogen phosphorylase"/>
    <property type="match status" value="1"/>
</dbReference>
<name>A9VRB3_BACMK</name>
<dbReference type="Pfam" id="PF13692">
    <property type="entry name" value="Glyco_trans_1_4"/>
    <property type="match status" value="1"/>
</dbReference>
<accession>A9VRB3</accession>
<keyword evidence="1" id="KW-0808">Transferase</keyword>
<dbReference type="KEGG" id="bwe:BcerKBAB4_5063"/>
<evidence type="ECO:0000313" key="1">
    <source>
        <dbReference type="EMBL" id="ABY46209.1"/>
    </source>
</evidence>
<proteinExistence type="predicted"/>
<dbReference type="RefSeq" id="WP_012262024.1">
    <property type="nucleotide sequence ID" value="NC_010184.1"/>
</dbReference>
<dbReference type="Gene3D" id="3.40.50.2000">
    <property type="entry name" value="Glycogen Phosphorylase B"/>
    <property type="match status" value="2"/>
</dbReference>
<dbReference type="AlphaFoldDB" id="A9VRB3"/>
<dbReference type="Proteomes" id="UP000002154">
    <property type="component" value="Chromosome"/>
</dbReference>
<dbReference type="CDD" id="cd03801">
    <property type="entry name" value="GT4_PimA-like"/>
    <property type="match status" value="1"/>
</dbReference>
<evidence type="ECO:0000313" key="2">
    <source>
        <dbReference type="Proteomes" id="UP000002154"/>
    </source>
</evidence>
<dbReference type="HOGENOM" id="CLU_058587_0_0_9"/>
<dbReference type="PANTHER" id="PTHR12526">
    <property type="entry name" value="GLYCOSYLTRANSFERASE"/>
    <property type="match status" value="1"/>
</dbReference>
<organism evidence="1 2">
    <name type="scientific">Bacillus mycoides (strain KBAB4)</name>
    <name type="common">Bacillus weihenstephanensis</name>
    <dbReference type="NCBI Taxonomy" id="315730"/>
    <lineage>
        <taxon>Bacteria</taxon>
        <taxon>Bacillati</taxon>
        <taxon>Bacillota</taxon>
        <taxon>Bacilli</taxon>
        <taxon>Bacillales</taxon>
        <taxon>Bacillaceae</taxon>
        <taxon>Bacillus</taxon>
        <taxon>Bacillus cereus group</taxon>
    </lineage>
</organism>
<sequence length="390" mass="45028">MKVAFFHDFPAYEDENNNFYSIGFPYSLWQRYLEIFSHITVGSRARNFENQQEKFKKNLQKSSGENVTFKPIYSYNSHKSYLTKHVTIRKEITDIIDNVECVIVRLPSVIGNIAYKEARNRNKKVIVEMVACPWDGLWNYGSLKTRIAAPIMFFKTRQNIKSAQNVIYVTNQFLQKRYPNEKNNIGCSDVEIANVTESILNKKLNNNLDSSKVIKIGLMGNASNGFKGHDTALKAISLLNEKYSNIKLHLLGHGDSERLLHMIDQEKLGNNVVFDGIRKSGIGVWEWLDEMDIYVQPSLTEGMNRATIEAMSRACPVITTDVGGFPEIIREDFIIQKRDYRLLAQKIDELIIDRELYKNACLYNYNKAGEFSKDSLDKTREDFFKSCLYN</sequence>
<dbReference type="GO" id="GO:0016740">
    <property type="term" value="F:transferase activity"/>
    <property type="evidence" value="ECO:0007669"/>
    <property type="project" value="UniProtKB-KW"/>
</dbReference>
<dbReference type="CAZy" id="GT4">
    <property type="family name" value="Glycosyltransferase Family 4"/>
</dbReference>
<gene>
    <name evidence="1" type="ordered locus">BcerKBAB4_5063</name>
</gene>
<reference evidence="1 2" key="1">
    <citation type="journal article" date="2008" name="Chem. Biol. Interact.">
        <title>Extending the Bacillus cereus group genomics to putative food-borne pathogens of different toxicity.</title>
        <authorList>
            <person name="Lapidus A."/>
            <person name="Goltsman E."/>
            <person name="Auger S."/>
            <person name="Galleron N."/>
            <person name="Segurens B."/>
            <person name="Dossat C."/>
            <person name="Land M.L."/>
            <person name="Broussolle V."/>
            <person name="Brillard J."/>
            <person name="Guinebretiere M.H."/>
            <person name="Sanchis V."/>
            <person name="Nguen-The C."/>
            <person name="Lereclus D."/>
            <person name="Richardson P."/>
            <person name="Wincker P."/>
            <person name="Weissenbach J."/>
            <person name="Ehrlich S.D."/>
            <person name="Sorokin A."/>
        </authorList>
    </citation>
    <scope>NUCLEOTIDE SEQUENCE [LARGE SCALE GENOMIC DNA]</scope>
    <source>
        <strain evidence="1 2">KBAB4</strain>
    </source>
</reference>
<dbReference type="EMBL" id="CP000903">
    <property type="protein sequence ID" value="ABY46209.1"/>
    <property type="molecule type" value="Genomic_DNA"/>
</dbReference>